<organism evidence="1 2">
    <name type="scientific">Colletotrichum plurivorum</name>
    <dbReference type="NCBI Taxonomy" id="2175906"/>
    <lineage>
        <taxon>Eukaryota</taxon>
        <taxon>Fungi</taxon>
        <taxon>Dikarya</taxon>
        <taxon>Ascomycota</taxon>
        <taxon>Pezizomycotina</taxon>
        <taxon>Sordariomycetes</taxon>
        <taxon>Hypocreomycetidae</taxon>
        <taxon>Glomerellales</taxon>
        <taxon>Glomerellaceae</taxon>
        <taxon>Colletotrichum</taxon>
        <taxon>Colletotrichum orchidearum species complex</taxon>
    </lineage>
</organism>
<proteinExistence type="predicted"/>
<protein>
    <submittedName>
        <fullName evidence="1">Uncharacterized protein</fullName>
    </submittedName>
</protein>
<dbReference type="AlphaFoldDB" id="A0A8H6JEV7"/>
<dbReference type="InterPro" id="IPR052374">
    <property type="entry name" value="SERAC1"/>
</dbReference>
<keyword evidence="2" id="KW-1185">Reference proteome</keyword>
<evidence type="ECO:0000313" key="1">
    <source>
        <dbReference type="EMBL" id="KAF6811391.1"/>
    </source>
</evidence>
<accession>A0A8H6JEV7</accession>
<comment type="caution">
    <text evidence="1">The sequence shown here is derived from an EMBL/GenBank/DDBJ whole genome shotgun (WGS) entry which is preliminary data.</text>
</comment>
<dbReference type="EMBL" id="WIGO01000465">
    <property type="protein sequence ID" value="KAF6811391.1"/>
    <property type="molecule type" value="Genomic_DNA"/>
</dbReference>
<evidence type="ECO:0000313" key="2">
    <source>
        <dbReference type="Proteomes" id="UP000654918"/>
    </source>
</evidence>
<gene>
    <name evidence="1" type="ORF">CPLU01_15120</name>
</gene>
<dbReference type="PANTHER" id="PTHR48182">
    <property type="entry name" value="PROTEIN SERAC1"/>
    <property type="match status" value="1"/>
</dbReference>
<dbReference type="Proteomes" id="UP000654918">
    <property type="component" value="Unassembled WGS sequence"/>
</dbReference>
<dbReference type="PANTHER" id="PTHR48182:SF3">
    <property type="entry name" value="DUF676 DOMAIN-CONTAINING PROTEIN"/>
    <property type="match status" value="1"/>
</dbReference>
<name>A0A8H6JEV7_9PEZI</name>
<reference evidence="1" key="1">
    <citation type="journal article" date="2020" name="Phytopathology">
        <title>Genome Sequence Resources of Colletotrichum truncatum, C. plurivorum, C. musicola, and C. sojae: Four Species Pathogenic to Soybean (Glycine max).</title>
        <authorList>
            <person name="Rogerio F."/>
            <person name="Boufleur T.R."/>
            <person name="Ciampi-Guillardi M."/>
            <person name="Sukno S.A."/>
            <person name="Thon M.R."/>
            <person name="Massola Junior N.S."/>
            <person name="Baroncelli R."/>
        </authorList>
    </citation>
    <scope>NUCLEOTIDE SEQUENCE</scope>
    <source>
        <strain evidence="1">LFN00145</strain>
    </source>
</reference>
<sequence>MAIFPTLLSQSELLRRLGQASKKAGLCYVFDCDFLGITPLTEADDDDAVDIVAVPGLASHPIGSWKSSQRGSSKVWLRDFLPRDIPNARVLIYGYDTKLLGSDSRQSIEDMSIMLLNLLSSFRGEDKVRNNPAVFETTANYMSVETPTDHIHRTQPWRSAC</sequence>